<feature type="compositionally biased region" description="Basic and acidic residues" evidence="1">
    <location>
        <begin position="16"/>
        <end position="30"/>
    </location>
</feature>
<sequence>MCRPYGTEDATATAGDVKDGATEVAGEAEKKSEGFAQWAYDKIS</sequence>
<feature type="non-terminal residue" evidence="2">
    <location>
        <position position="44"/>
    </location>
</feature>
<proteinExistence type="predicted"/>
<evidence type="ECO:0000313" key="2">
    <source>
        <dbReference type="EMBL" id="MCI10709.1"/>
    </source>
</evidence>
<evidence type="ECO:0000313" key="3">
    <source>
        <dbReference type="Proteomes" id="UP000265520"/>
    </source>
</evidence>
<dbReference type="AlphaFoldDB" id="A0A392PGU6"/>
<comment type="caution">
    <text evidence="2">The sequence shown here is derived from an EMBL/GenBank/DDBJ whole genome shotgun (WGS) entry which is preliminary data.</text>
</comment>
<evidence type="ECO:0000256" key="1">
    <source>
        <dbReference type="SAM" id="MobiDB-lite"/>
    </source>
</evidence>
<organism evidence="2 3">
    <name type="scientific">Trifolium medium</name>
    <dbReference type="NCBI Taxonomy" id="97028"/>
    <lineage>
        <taxon>Eukaryota</taxon>
        <taxon>Viridiplantae</taxon>
        <taxon>Streptophyta</taxon>
        <taxon>Embryophyta</taxon>
        <taxon>Tracheophyta</taxon>
        <taxon>Spermatophyta</taxon>
        <taxon>Magnoliopsida</taxon>
        <taxon>eudicotyledons</taxon>
        <taxon>Gunneridae</taxon>
        <taxon>Pentapetalae</taxon>
        <taxon>rosids</taxon>
        <taxon>fabids</taxon>
        <taxon>Fabales</taxon>
        <taxon>Fabaceae</taxon>
        <taxon>Papilionoideae</taxon>
        <taxon>50 kb inversion clade</taxon>
        <taxon>NPAAA clade</taxon>
        <taxon>Hologalegina</taxon>
        <taxon>IRL clade</taxon>
        <taxon>Trifolieae</taxon>
        <taxon>Trifolium</taxon>
    </lineage>
</organism>
<name>A0A392PGU6_9FABA</name>
<dbReference type="EMBL" id="LXQA010077307">
    <property type="protein sequence ID" value="MCI10709.1"/>
    <property type="molecule type" value="Genomic_DNA"/>
</dbReference>
<protein>
    <submittedName>
        <fullName evidence="2">Uncharacterized protein</fullName>
    </submittedName>
</protein>
<accession>A0A392PGU6</accession>
<feature type="region of interest" description="Disordered" evidence="1">
    <location>
        <begin position="1"/>
        <end position="30"/>
    </location>
</feature>
<dbReference type="Proteomes" id="UP000265520">
    <property type="component" value="Unassembled WGS sequence"/>
</dbReference>
<keyword evidence="3" id="KW-1185">Reference proteome</keyword>
<reference evidence="2 3" key="1">
    <citation type="journal article" date="2018" name="Front. Plant Sci.">
        <title>Red Clover (Trifolium pratense) and Zigzag Clover (T. medium) - A Picture of Genomic Similarities and Differences.</title>
        <authorList>
            <person name="Dluhosova J."/>
            <person name="Istvanek J."/>
            <person name="Nedelnik J."/>
            <person name="Repkova J."/>
        </authorList>
    </citation>
    <scope>NUCLEOTIDE SEQUENCE [LARGE SCALE GENOMIC DNA]</scope>
    <source>
        <strain evidence="3">cv. 10/8</strain>
        <tissue evidence="2">Leaf</tissue>
    </source>
</reference>